<protein>
    <recommendedName>
        <fullName evidence="7">C-terminal of Roc (COR) domain-containing protein</fullName>
    </recommendedName>
</protein>
<dbReference type="InterPro" id="IPR032171">
    <property type="entry name" value="COR-A"/>
</dbReference>
<comment type="caution">
    <text evidence="5">The sequence shown here is derived from an EMBL/GenBank/DDBJ whole genome shotgun (WGS) entry which is preliminary data.</text>
</comment>
<proteinExistence type="predicted"/>
<keyword evidence="6" id="KW-1185">Reference proteome</keyword>
<keyword evidence="1" id="KW-0677">Repeat</keyword>
<evidence type="ECO:0000259" key="3">
    <source>
        <dbReference type="Pfam" id="PF16095"/>
    </source>
</evidence>
<dbReference type="InterPro" id="IPR036388">
    <property type="entry name" value="WH-like_DNA-bd_sf"/>
</dbReference>
<evidence type="ECO:0000313" key="6">
    <source>
        <dbReference type="Proteomes" id="UP000632138"/>
    </source>
</evidence>
<evidence type="ECO:0000256" key="1">
    <source>
        <dbReference type="ARBA" id="ARBA00022737"/>
    </source>
</evidence>
<dbReference type="Gene3D" id="3.30.310.200">
    <property type="match status" value="1"/>
</dbReference>
<feature type="compositionally biased region" description="Basic residues" evidence="2">
    <location>
        <begin position="425"/>
        <end position="434"/>
    </location>
</feature>
<evidence type="ECO:0000256" key="2">
    <source>
        <dbReference type="SAM" id="MobiDB-lite"/>
    </source>
</evidence>
<dbReference type="InterPro" id="IPR057263">
    <property type="entry name" value="COR-B"/>
</dbReference>
<feature type="region of interest" description="Disordered" evidence="2">
    <location>
        <begin position="397"/>
        <end position="451"/>
    </location>
</feature>
<evidence type="ECO:0000259" key="4">
    <source>
        <dbReference type="Pfam" id="PF25497"/>
    </source>
</evidence>
<name>A0ABS2A8E9_9ACTN</name>
<dbReference type="Pfam" id="PF25497">
    <property type="entry name" value="COR-B"/>
    <property type="match status" value="1"/>
</dbReference>
<reference evidence="5 6" key="1">
    <citation type="submission" date="2021-01" db="EMBL/GenBank/DDBJ databases">
        <title>Actinoplanes sp. nov. LDG1-06 isolated from lichen.</title>
        <authorList>
            <person name="Saeng-In P."/>
            <person name="Phongsopitanun W."/>
            <person name="Kanchanasin P."/>
            <person name="Yuki M."/>
            <person name="Kudo T."/>
            <person name="Ohkuma M."/>
            <person name="Tanasupawat S."/>
        </authorList>
    </citation>
    <scope>NUCLEOTIDE SEQUENCE [LARGE SCALE GENOMIC DNA]</scope>
    <source>
        <strain evidence="5 6">LDG1-06</strain>
    </source>
</reference>
<feature type="domain" description="COR" evidence="3">
    <location>
        <begin position="36"/>
        <end position="172"/>
    </location>
</feature>
<dbReference type="RefSeq" id="WP_203375951.1">
    <property type="nucleotide sequence ID" value="NZ_JAENHP010000003.1"/>
</dbReference>
<dbReference type="Pfam" id="PF16095">
    <property type="entry name" value="COR-A"/>
    <property type="match status" value="1"/>
</dbReference>
<evidence type="ECO:0000313" key="5">
    <source>
        <dbReference type="EMBL" id="MBM2616025.1"/>
    </source>
</evidence>
<accession>A0ABS2A8E9</accession>
<organism evidence="5 6">
    <name type="scientific">Paractinoplanes ovalisporus</name>
    <dbReference type="NCBI Taxonomy" id="2810368"/>
    <lineage>
        <taxon>Bacteria</taxon>
        <taxon>Bacillati</taxon>
        <taxon>Actinomycetota</taxon>
        <taxon>Actinomycetes</taxon>
        <taxon>Micromonosporales</taxon>
        <taxon>Micromonosporaceae</taxon>
        <taxon>Paractinoplanes</taxon>
    </lineage>
</organism>
<gene>
    <name evidence="5" type="ORF">JIG36_10700</name>
</gene>
<feature type="region of interest" description="Disordered" evidence="2">
    <location>
        <begin position="325"/>
        <end position="358"/>
    </location>
</feature>
<dbReference type="EMBL" id="JAENHP010000003">
    <property type="protein sequence ID" value="MBM2616025.1"/>
    <property type="molecule type" value="Genomic_DNA"/>
</dbReference>
<evidence type="ECO:0008006" key="7">
    <source>
        <dbReference type="Google" id="ProtNLM"/>
    </source>
</evidence>
<dbReference type="Gene3D" id="1.10.10.10">
    <property type="entry name" value="Winged helix-like DNA-binding domain superfamily/Winged helix DNA-binding domain"/>
    <property type="match status" value="1"/>
</dbReference>
<dbReference type="Proteomes" id="UP000632138">
    <property type="component" value="Unassembled WGS sequence"/>
</dbReference>
<feature type="domain" description="C-terminal of Roc COR-B" evidence="4">
    <location>
        <begin position="184"/>
        <end position="322"/>
    </location>
</feature>
<dbReference type="Gene3D" id="1.10.10.2200">
    <property type="match status" value="1"/>
</dbReference>
<sequence>MDIIETSCANNVGLDAVRDSLRQSLGTLPHVRDELPTSFFAVKEHLEKLDADYLPFTAYEELCRDKGVDTSASQELLIGFLHDLGTVLCFRTDRRLRDTNILNPSWVTGGVYRLLNSHAAAQEKGLLRWPVIDGILDDDRYQPDKRQFIVEMMKKFELCYESDDIFLIPDLLTKEEPDTGAWEDTLDFTVRYGVLPSSIIGRLVVRLHPMISQGTVWRTGVVLRLDGNRALVKADREDATLVIRVAGPANGRRGLLTAIRAELRKIEKTIPGLAGEEQVPVAGHPGVWVPYKHLLNLESVGRDTVVPQGLVEEFPIARLLDGIETKADRRPTRGTPGSGLPTAAGELPEAAERPEDTKGRFRFLGLPKFGGIIALSASSSRCSARWSAISPSVAMNVNATRPTTPPRRRPPPRPVPRRAEAGSGLRRRTPRRPPQRAVAGAFCAPGWDSGA</sequence>